<dbReference type="Proteomes" id="UP001596266">
    <property type="component" value="Unassembled WGS sequence"/>
</dbReference>
<evidence type="ECO:0000313" key="2">
    <source>
        <dbReference type="EMBL" id="MFC6397832.1"/>
    </source>
</evidence>
<gene>
    <name evidence="2" type="ORF">ACFP57_12685</name>
</gene>
<dbReference type="InterPro" id="IPR050546">
    <property type="entry name" value="Glycosyl_Hydrlase_16"/>
</dbReference>
<sequence length="311" mass="34143">MNSNPIEAEARPRATRRTLAAALTGLGVVALIGDRSERDSTGYGRVRDVPPPAAAAGFTNRVLFDDFDDLATIDMNCTGKNGYIWYPSGVHLWNMSDTPREAIEVRESVLTISPLTSNFNMQLATMDPNTRAGQTFGQGYFEARIKFPSGHAGVQGGGMSWPAFWSVSQSLFDNTVGGEGYAELDFFESGNPSDVFGGTVHVWRTPTVESHFRNPNVSTATGSDFSQWQVVGCLWSAEKFSWYLNGVELRSVRRTVDGVLPEMVEDSTSNKRSDVSFGIFDLEAERRGMNVILGTGVGRPFSIDWVQLWTA</sequence>
<dbReference type="InterPro" id="IPR000757">
    <property type="entry name" value="Beta-glucanase-like"/>
</dbReference>
<dbReference type="PANTHER" id="PTHR10963:SF60">
    <property type="entry name" value="GRAM-NEGATIVE BACTERIA-BINDING PROTEIN 1-RELATED"/>
    <property type="match status" value="1"/>
</dbReference>
<dbReference type="PANTHER" id="PTHR10963">
    <property type="entry name" value="GLYCOSYL HYDROLASE-RELATED"/>
    <property type="match status" value="1"/>
</dbReference>
<keyword evidence="3" id="KW-1185">Reference proteome</keyword>
<accession>A0ABW1X6L3</accession>
<comment type="caution">
    <text evidence="2">The sequence shown here is derived from an EMBL/GenBank/DDBJ whole genome shotgun (WGS) entry which is preliminary data.</text>
</comment>
<dbReference type="Gene3D" id="2.60.120.200">
    <property type="match status" value="1"/>
</dbReference>
<name>A0ABW1X6L3_9ACTN</name>
<dbReference type="SUPFAM" id="SSF49899">
    <property type="entry name" value="Concanavalin A-like lectins/glucanases"/>
    <property type="match status" value="1"/>
</dbReference>
<proteinExistence type="predicted"/>
<dbReference type="EMBL" id="JBHSUA010000024">
    <property type="protein sequence ID" value="MFC6397832.1"/>
    <property type="molecule type" value="Genomic_DNA"/>
</dbReference>
<dbReference type="InterPro" id="IPR013320">
    <property type="entry name" value="ConA-like_dom_sf"/>
</dbReference>
<dbReference type="RefSeq" id="WP_343886959.1">
    <property type="nucleotide sequence ID" value="NZ_BAAAKI010000025.1"/>
</dbReference>
<evidence type="ECO:0000313" key="3">
    <source>
        <dbReference type="Proteomes" id="UP001596266"/>
    </source>
</evidence>
<protein>
    <recommendedName>
        <fullName evidence="1">GH16 domain-containing protein</fullName>
    </recommendedName>
</protein>
<reference evidence="3" key="1">
    <citation type="journal article" date="2019" name="Int. J. Syst. Evol. Microbiol.">
        <title>The Global Catalogue of Microorganisms (GCM) 10K type strain sequencing project: providing services to taxonomists for standard genome sequencing and annotation.</title>
        <authorList>
            <consortium name="The Broad Institute Genomics Platform"/>
            <consortium name="The Broad Institute Genome Sequencing Center for Infectious Disease"/>
            <person name="Wu L."/>
            <person name="Ma J."/>
        </authorList>
    </citation>
    <scope>NUCLEOTIDE SEQUENCE [LARGE SCALE GENOMIC DNA]</scope>
    <source>
        <strain evidence="3">CGMCC 1.15277</strain>
    </source>
</reference>
<evidence type="ECO:0000259" key="1">
    <source>
        <dbReference type="PROSITE" id="PS51762"/>
    </source>
</evidence>
<organism evidence="2 3">
    <name type="scientific">Luteococcus sanguinis</name>
    <dbReference type="NCBI Taxonomy" id="174038"/>
    <lineage>
        <taxon>Bacteria</taxon>
        <taxon>Bacillati</taxon>
        <taxon>Actinomycetota</taxon>
        <taxon>Actinomycetes</taxon>
        <taxon>Propionibacteriales</taxon>
        <taxon>Propionibacteriaceae</taxon>
        <taxon>Luteococcus</taxon>
    </lineage>
</organism>
<dbReference type="PROSITE" id="PS51762">
    <property type="entry name" value="GH16_2"/>
    <property type="match status" value="1"/>
</dbReference>
<feature type="domain" description="GH16" evidence="1">
    <location>
        <begin position="44"/>
        <end position="311"/>
    </location>
</feature>